<comment type="caution">
    <text evidence="1">The sequence shown here is derived from an EMBL/GenBank/DDBJ whole genome shotgun (WGS) entry which is preliminary data.</text>
</comment>
<dbReference type="Gene3D" id="3.30.70.1520">
    <property type="entry name" value="Heterotetrameric sarcosine oxidase"/>
    <property type="match status" value="1"/>
</dbReference>
<dbReference type="InterPro" id="IPR007375">
    <property type="entry name" value="SoxG"/>
</dbReference>
<dbReference type="OrthoDB" id="9814782at2"/>
<evidence type="ECO:0000313" key="2">
    <source>
        <dbReference type="Proteomes" id="UP000244810"/>
    </source>
</evidence>
<gene>
    <name evidence="1" type="ORF">DDE23_16810</name>
</gene>
<dbReference type="InterPro" id="IPR027266">
    <property type="entry name" value="TrmE/GcvT-like"/>
</dbReference>
<organism evidence="1 2">
    <name type="scientific">Pararhodobacter aggregans</name>
    <dbReference type="NCBI Taxonomy" id="404875"/>
    <lineage>
        <taxon>Bacteria</taxon>
        <taxon>Pseudomonadati</taxon>
        <taxon>Pseudomonadota</taxon>
        <taxon>Alphaproteobacteria</taxon>
        <taxon>Rhodobacterales</taxon>
        <taxon>Paracoccaceae</taxon>
        <taxon>Pararhodobacter</taxon>
    </lineage>
</organism>
<dbReference type="Gene3D" id="3.30.1360.120">
    <property type="entry name" value="Probable tRNA modification gtpase trme, domain 1"/>
    <property type="match status" value="1"/>
</dbReference>
<dbReference type="AlphaFoldDB" id="A0A2T7UNM8"/>
<dbReference type="EMBL" id="QDDR01000009">
    <property type="protein sequence ID" value="PVE46302.1"/>
    <property type="molecule type" value="Genomic_DNA"/>
</dbReference>
<dbReference type="SUPFAM" id="SSF103025">
    <property type="entry name" value="Folate-binding domain"/>
    <property type="match status" value="1"/>
</dbReference>
<evidence type="ECO:0000313" key="1">
    <source>
        <dbReference type="EMBL" id="PVE46302.1"/>
    </source>
</evidence>
<sequence length="185" mass="18957">MSEAVSALAGARASGLVELADAGATGMITLRGELSLLGGALQSVLGLGLPGLRQVVTGEKGQVLWMSPDELLVILPYAEATAAAAALTAALGDAFATVAVVSDARAMIRVSGAQARDVLAKLMPVDFADFPVGSVRRSRAAQVAAALWRVSDSDWSLICFRSVAGYVWEGLATVAQPGGEVGLYR</sequence>
<reference evidence="1 2" key="1">
    <citation type="journal article" date="2011" name="Syst. Appl. Microbiol.">
        <title>Defluviimonas denitrificans gen. nov., sp. nov., and Pararhodobacter aggregans gen. nov., sp. nov., non-phototrophic Rhodobacteraceae from the biofilter of a marine aquaculture.</title>
        <authorList>
            <person name="Foesel B.U."/>
            <person name="Drake H.L."/>
            <person name="Schramm A."/>
        </authorList>
    </citation>
    <scope>NUCLEOTIDE SEQUENCE [LARGE SCALE GENOMIC DNA]</scope>
    <source>
        <strain evidence="1 2">D1-19</strain>
    </source>
</reference>
<dbReference type="RefSeq" id="WP_107753207.1">
    <property type="nucleotide sequence ID" value="NZ_QBKF01000009.1"/>
</dbReference>
<keyword evidence="2" id="KW-1185">Reference proteome</keyword>
<dbReference type="Pfam" id="PF04268">
    <property type="entry name" value="SoxG"/>
    <property type="match status" value="1"/>
</dbReference>
<protein>
    <submittedName>
        <fullName evidence="1">Sarcosine oxidase subunit gamma</fullName>
    </submittedName>
</protein>
<name>A0A2T7UNM8_9RHOB</name>
<accession>A0A2T7UNM8</accession>
<proteinExistence type="predicted"/>
<dbReference type="Proteomes" id="UP000244810">
    <property type="component" value="Unassembled WGS sequence"/>
</dbReference>